<dbReference type="AlphaFoldDB" id="A0A517YWY7"/>
<dbReference type="PANTHER" id="PTHR36931:SF1">
    <property type="entry name" value="UPF0153 PROTEIN YEIW"/>
    <property type="match status" value="1"/>
</dbReference>
<evidence type="ECO:0008006" key="3">
    <source>
        <dbReference type="Google" id="ProtNLM"/>
    </source>
</evidence>
<gene>
    <name evidence="1" type="ORF">KS4_28280</name>
</gene>
<proteinExistence type="predicted"/>
<dbReference type="PANTHER" id="PTHR36931">
    <property type="entry name" value="UPF0153 PROTEIN YEIW"/>
    <property type="match status" value="1"/>
</dbReference>
<sequence>MMDTPLQQINQTSRDCGTCNACCTALSISSIGKEAGVHCHNLCTAGCVVYDERPEPCKGFTCLWLADNNNLFDQFDHRPDRLGVMFYPSQQSSNTITAHELRPDALQNEQAKIITNFLSQFFPIDIKAHKKSAQQPPNLSDAA</sequence>
<dbReference type="InterPro" id="IPR052572">
    <property type="entry name" value="UPF0153_domain"/>
</dbReference>
<dbReference type="EMBL" id="CP036425">
    <property type="protein sequence ID" value="QDU34753.1"/>
    <property type="molecule type" value="Genomic_DNA"/>
</dbReference>
<organism evidence="1 2">
    <name type="scientific">Poriferisphaera corsica</name>
    <dbReference type="NCBI Taxonomy" id="2528020"/>
    <lineage>
        <taxon>Bacteria</taxon>
        <taxon>Pseudomonadati</taxon>
        <taxon>Planctomycetota</taxon>
        <taxon>Phycisphaerae</taxon>
        <taxon>Phycisphaerales</taxon>
        <taxon>Phycisphaeraceae</taxon>
        <taxon>Poriferisphaera</taxon>
    </lineage>
</organism>
<evidence type="ECO:0000313" key="2">
    <source>
        <dbReference type="Proteomes" id="UP000317369"/>
    </source>
</evidence>
<name>A0A517YWY7_9BACT</name>
<dbReference type="Proteomes" id="UP000317369">
    <property type="component" value="Chromosome"/>
</dbReference>
<accession>A0A517YWY7</accession>
<dbReference type="KEGG" id="pcor:KS4_28280"/>
<evidence type="ECO:0000313" key="1">
    <source>
        <dbReference type="EMBL" id="QDU34753.1"/>
    </source>
</evidence>
<protein>
    <recommendedName>
        <fullName evidence="3">YkgJ family cysteine cluster protein</fullName>
    </recommendedName>
</protein>
<keyword evidence="2" id="KW-1185">Reference proteome</keyword>
<reference evidence="1 2" key="1">
    <citation type="submission" date="2019-02" db="EMBL/GenBank/DDBJ databases">
        <title>Deep-cultivation of Planctomycetes and their phenomic and genomic characterization uncovers novel biology.</title>
        <authorList>
            <person name="Wiegand S."/>
            <person name="Jogler M."/>
            <person name="Boedeker C."/>
            <person name="Pinto D."/>
            <person name="Vollmers J."/>
            <person name="Rivas-Marin E."/>
            <person name="Kohn T."/>
            <person name="Peeters S.H."/>
            <person name="Heuer A."/>
            <person name="Rast P."/>
            <person name="Oberbeckmann S."/>
            <person name="Bunk B."/>
            <person name="Jeske O."/>
            <person name="Meyerdierks A."/>
            <person name="Storesund J.E."/>
            <person name="Kallscheuer N."/>
            <person name="Luecker S."/>
            <person name="Lage O.M."/>
            <person name="Pohl T."/>
            <person name="Merkel B.J."/>
            <person name="Hornburger P."/>
            <person name="Mueller R.-W."/>
            <person name="Bruemmer F."/>
            <person name="Labrenz M."/>
            <person name="Spormann A.M."/>
            <person name="Op den Camp H."/>
            <person name="Overmann J."/>
            <person name="Amann R."/>
            <person name="Jetten M.S.M."/>
            <person name="Mascher T."/>
            <person name="Medema M.H."/>
            <person name="Devos D.P."/>
            <person name="Kaster A.-K."/>
            <person name="Ovreas L."/>
            <person name="Rohde M."/>
            <person name="Galperin M.Y."/>
            <person name="Jogler C."/>
        </authorList>
    </citation>
    <scope>NUCLEOTIDE SEQUENCE [LARGE SCALE GENOMIC DNA]</scope>
    <source>
        <strain evidence="1 2">KS4</strain>
    </source>
</reference>